<name>A0A348HHK6_9GAMM</name>
<organism evidence="1 2">
    <name type="scientific">Zymobacter palmae</name>
    <dbReference type="NCBI Taxonomy" id="33074"/>
    <lineage>
        <taxon>Bacteria</taxon>
        <taxon>Pseudomonadati</taxon>
        <taxon>Pseudomonadota</taxon>
        <taxon>Gammaproteobacteria</taxon>
        <taxon>Oceanospirillales</taxon>
        <taxon>Halomonadaceae</taxon>
        <taxon>Zymobacter group</taxon>
        <taxon>Zymobacter</taxon>
    </lineage>
</organism>
<protein>
    <submittedName>
        <fullName evidence="1">Glycine/D-amino acid oxidases</fullName>
    </submittedName>
</protein>
<evidence type="ECO:0000313" key="2">
    <source>
        <dbReference type="Proteomes" id="UP000267342"/>
    </source>
</evidence>
<dbReference type="Proteomes" id="UP000267342">
    <property type="component" value="Chromosome"/>
</dbReference>
<dbReference type="EMBL" id="AP018933">
    <property type="protein sequence ID" value="BBG31108.1"/>
    <property type="molecule type" value="Genomic_DNA"/>
</dbReference>
<reference evidence="1 2" key="1">
    <citation type="submission" date="2018-09" db="EMBL/GenBank/DDBJ databases">
        <title>Zymobacter palmae IAM14233 (=T109) whole genome analysis.</title>
        <authorList>
            <person name="Yanase H."/>
        </authorList>
    </citation>
    <scope>NUCLEOTIDE SEQUENCE [LARGE SCALE GENOMIC DNA]</scope>
    <source>
        <strain evidence="1 2">IAM14233</strain>
    </source>
</reference>
<keyword evidence="2" id="KW-1185">Reference proteome</keyword>
<gene>
    <name evidence="1" type="ORF">ZBT109_2377</name>
</gene>
<accession>A0A348HHK6</accession>
<dbReference type="AlphaFoldDB" id="A0A348HHK6"/>
<dbReference type="KEGG" id="zpl:ZBT109_2377"/>
<sequence length="320" mass="34525">MHNRLLTQVEARNITAASVLLKIYRLALIGQRGRSDVSDHDAIRCLACELARGTGFQQTALQAGAFGVTDLDPAVLAAAQCQRCRCRGRSGRGGCAPGGRGFLRQCVVLGHRCGAIFGQLSAVDPLRHRYLQGIFLRYCRSGSWRHCRCSRLLGGGNGRWCDGLYGLTGQRHRTNIASGRRRTLVIYVLMSAPPVEGHDGQCHDDRKSDDTEQHAAEAARALDRANRSRTMRFLLLGRHVIAIVGGGNFCLGQLQQPCVGAQIPAPISHDLEMIVVVGFDIGDQRRAKVQACGDLFDAELLLLTCAAQQLSGTELGGGGG</sequence>
<proteinExistence type="predicted"/>
<evidence type="ECO:0000313" key="1">
    <source>
        <dbReference type="EMBL" id="BBG31108.1"/>
    </source>
</evidence>